<reference evidence="1 2" key="1">
    <citation type="journal article" date="2024" name="J Genomics">
        <title>Draft genome sequencing and assembly of Favolaschia claudopus CIRM-BRFM 2984 isolated from oak limbs.</title>
        <authorList>
            <person name="Navarro D."/>
            <person name="Drula E."/>
            <person name="Chaduli D."/>
            <person name="Cazenave R."/>
            <person name="Ahrendt S."/>
            <person name="Wang J."/>
            <person name="Lipzen A."/>
            <person name="Daum C."/>
            <person name="Barry K."/>
            <person name="Grigoriev I.V."/>
            <person name="Favel A."/>
            <person name="Rosso M.N."/>
            <person name="Martin F."/>
        </authorList>
    </citation>
    <scope>NUCLEOTIDE SEQUENCE [LARGE SCALE GENOMIC DNA]</scope>
    <source>
        <strain evidence="1 2">CIRM-BRFM 2984</strain>
    </source>
</reference>
<organism evidence="1 2">
    <name type="scientific">Favolaschia claudopus</name>
    <dbReference type="NCBI Taxonomy" id="2862362"/>
    <lineage>
        <taxon>Eukaryota</taxon>
        <taxon>Fungi</taxon>
        <taxon>Dikarya</taxon>
        <taxon>Basidiomycota</taxon>
        <taxon>Agaricomycotina</taxon>
        <taxon>Agaricomycetes</taxon>
        <taxon>Agaricomycetidae</taxon>
        <taxon>Agaricales</taxon>
        <taxon>Marasmiineae</taxon>
        <taxon>Mycenaceae</taxon>
        <taxon>Favolaschia</taxon>
    </lineage>
</organism>
<evidence type="ECO:0000313" key="2">
    <source>
        <dbReference type="Proteomes" id="UP001362999"/>
    </source>
</evidence>
<dbReference type="EMBL" id="JAWWNJ010000124">
    <property type="protein sequence ID" value="KAK6988280.1"/>
    <property type="molecule type" value="Genomic_DNA"/>
</dbReference>
<keyword evidence="2" id="KW-1185">Reference proteome</keyword>
<accession>A0AAV9ZP02</accession>
<protein>
    <submittedName>
        <fullName evidence="1">Uncharacterized protein</fullName>
    </submittedName>
</protein>
<name>A0AAV9ZP02_9AGAR</name>
<dbReference type="AlphaFoldDB" id="A0AAV9ZP02"/>
<dbReference type="Proteomes" id="UP001362999">
    <property type="component" value="Unassembled WGS sequence"/>
</dbReference>
<gene>
    <name evidence="1" type="ORF">R3P38DRAFT_2804748</name>
</gene>
<evidence type="ECO:0000313" key="1">
    <source>
        <dbReference type="EMBL" id="KAK6988280.1"/>
    </source>
</evidence>
<proteinExistence type="predicted"/>
<comment type="caution">
    <text evidence="1">The sequence shown here is derived from an EMBL/GenBank/DDBJ whole genome shotgun (WGS) entry which is preliminary data.</text>
</comment>
<sequence>MILMSFCHLRVNGTNGNTSLCSGLLVWGIFSPTPAKSTPHEVPDEDDISFLDDTSVLAARFADLDLDSDIEEDLDAAMAAAGTSVDLPPVSNPKPSAPITLDAALPDGRLREAPSIDVASAALADLREMYAYTVGLTGSKAVWAARRYRGHRTIPLRVMDDMEVAGVRPKGTTRPQI</sequence>